<dbReference type="PANTHER" id="PTHR19316:SF32">
    <property type="entry name" value="ARM REPEAT SUPERFAMILY PROTEIN"/>
    <property type="match status" value="1"/>
</dbReference>
<dbReference type="SUPFAM" id="SSF48371">
    <property type="entry name" value="ARM repeat"/>
    <property type="match status" value="1"/>
</dbReference>
<dbReference type="Proteomes" id="UP000525078">
    <property type="component" value="Unassembled WGS sequence"/>
</dbReference>
<dbReference type="GO" id="GO:0005783">
    <property type="term" value="C:endoplasmic reticulum"/>
    <property type="evidence" value="ECO:0007669"/>
    <property type="project" value="TreeGrafter"/>
</dbReference>
<name>A0A7J6H6K8_CANSA</name>
<comment type="caution">
    <text evidence="3">The sequence shown here is derived from an EMBL/GenBank/DDBJ whole genome shotgun (WGS) entry which is preliminary data.</text>
</comment>
<feature type="transmembrane region" description="Helical" evidence="1">
    <location>
        <begin position="12"/>
        <end position="34"/>
    </location>
</feature>
<sequence length="439" mass="48137">MGEGKECSLASVYSSMANLHLLVVMLMVLAMTSADRLNESSSMSLTIEEEKADDIDGGFSSLDGMLQWAIGHSDPAKLEESAKDVQQLPQDEIKKRQSELKELIQNLHMPSDAELMKIAINDLSNSSLSLEDRHRALQELLVLVEPIHNANDLSKIGGLAVVIQELNHVDPDTRTLAAWILGKSSQNNPEVQSKACPFSFLVLELGALSRLMKMVKSDGVEEANKGLYAVSALIRNNLVGQELFFAEAGVQLLQDILSNSTTDIRLQKKAVFLVGDLAVAADLEVEKHGSFFRNGILLKSVVDLTSSSDLDLKEKALLAIKSVLQLKGKTSEAAAGVLNDVCAFDASLERMRQQLRELLTTYTDDDEFQRDYAIDLEALLNEELGGGSSRFFHPLYPLVTTAIFVSSSSSPSNHIIFKWIDLINFTFVFLCVGTTQTGC</sequence>
<organism evidence="3 4">
    <name type="scientific">Cannabis sativa</name>
    <name type="common">Hemp</name>
    <name type="synonym">Marijuana</name>
    <dbReference type="NCBI Taxonomy" id="3483"/>
    <lineage>
        <taxon>Eukaryota</taxon>
        <taxon>Viridiplantae</taxon>
        <taxon>Streptophyta</taxon>
        <taxon>Embryophyta</taxon>
        <taxon>Tracheophyta</taxon>
        <taxon>Spermatophyta</taxon>
        <taxon>Magnoliopsida</taxon>
        <taxon>eudicotyledons</taxon>
        <taxon>Gunneridae</taxon>
        <taxon>Pentapetalae</taxon>
        <taxon>rosids</taxon>
        <taxon>fabids</taxon>
        <taxon>Rosales</taxon>
        <taxon>Cannabaceae</taxon>
        <taxon>Cannabis</taxon>
    </lineage>
</organism>
<accession>A0A7J6H6K8</accession>
<dbReference type="InterPro" id="IPR013918">
    <property type="entry name" value="Nucleotide_exch_fac_Fes1"/>
</dbReference>
<evidence type="ECO:0000313" key="3">
    <source>
        <dbReference type="EMBL" id="KAF4390561.1"/>
    </source>
</evidence>
<keyword evidence="1" id="KW-1133">Transmembrane helix</keyword>
<dbReference type="AlphaFoldDB" id="A0A7J6H6K8"/>
<keyword evidence="1" id="KW-0812">Transmembrane</keyword>
<evidence type="ECO:0000256" key="1">
    <source>
        <dbReference type="SAM" id="Phobius"/>
    </source>
</evidence>
<dbReference type="GO" id="GO:0000774">
    <property type="term" value="F:adenyl-nucleotide exchange factor activity"/>
    <property type="evidence" value="ECO:0007669"/>
    <property type="project" value="TreeGrafter"/>
</dbReference>
<dbReference type="Gene3D" id="1.25.10.10">
    <property type="entry name" value="Leucine-rich Repeat Variant"/>
    <property type="match status" value="1"/>
</dbReference>
<evidence type="ECO:0000259" key="2">
    <source>
        <dbReference type="Pfam" id="PF08609"/>
    </source>
</evidence>
<dbReference type="InterPro" id="IPR011989">
    <property type="entry name" value="ARM-like"/>
</dbReference>
<dbReference type="PANTHER" id="PTHR19316">
    <property type="entry name" value="PROTEIN FOLDING REGULATOR"/>
    <property type="match status" value="1"/>
</dbReference>
<feature type="domain" description="Nucleotide exchange factor Fes1" evidence="2">
    <location>
        <begin position="62"/>
        <end position="153"/>
    </location>
</feature>
<dbReference type="InterPro" id="IPR016024">
    <property type="entry name" value="ARM-type_fold"/>
</dbReference>
<keyword evidence="1" id="KW-0472">Membrane</keyword>
<reference evidence="3 4" key="1">
    <citation type="journal article" date="2020" name="bioRxiv">
        <title>Sequence and annotation of 42 cannabis genomes reveals extensive copy number variation in cannabinoid synthesis and pathogen resistance genes.</title>
        <authorList>
            <person name="Mckernan K.J."/>
            <person name="Helbert Y."/>
            <person name="Kane L.T."/>
            <person name="Ebling H."/>
            <person name="Zhang L."/>
            <person name="Liu B."/>
            <person name="Eaton Z."/>
            <person name="Mclaughlin S."/>
            <person name="Kingan S."/>
            <person name="Baybayan P."/>
            <person name="Concepcion G."/>
            <person name="Jordan M."/>
            <person name="Riva A."/>
            <person name="Barbazuk W."/>
            <person name="Harkins T."/>
        </authorList>
    </citation>
    <scope>NUCLEOTIDE SEQUENCE [LARGE SCALE GENOMIC DNA]</scope>
    <source>
        <strain evidence="4">cv. Jamaican Lion 4</strain>
        <tissue evidence="3">Leaf</tissue>
    </source>
</reference>
<protein>
    <recommendedName>
        <fullName evidence="2">Nucleotide exchange factor Fes1 domain-containing protein</fullName>
    </recommendedName>
</protein>
<dbReference type="EMBL" id="JAATIP010000028">
    <property type="protein sequence ID" value="KAF4390561.1"/>
    <property type="molecule type" value="Genomic_DNA"/>
</dbReference>
<dbReference type="Pfam" id="PF08609">
    <property type="entry name" value="Fes1"/>
    <property type="match status" value="1"/>
</dbReference>
<proteinExistence type="predicted"/>
<dbReference type="InterPro" id="IPR050693">
    <property type="entry name" value="Hsp70_NEF-Inhibitors"/>
</dbReference>
<evidence type="ECO:0000313" key="4">
    <source>
        <dbReference type="Proteomes" id="UP000525078"/>
    </source>
</evidence>
<gene>
    <name evidence="3" type="ORF">F8388_006058</name>
</gene>